<sequence length="2555" mass="286202">MLQLKESSVRCSVSNFTSAFDAASSVSAITRTGTACQGLLQSPQPLRLMGGGARSRFLSRGDLSNALAADGTPIHFPDTEYELIDYIPLEMVDEGTDRHRGSTVCRLPLHVVAAKLTLLEIRDLSKVHDNLNITARHVRMDAERMLQSHTCSQGCEVSYAVLKARADHGSCTVGVVDVESVAFAASIHILPFEEIKDYLNVEQVSPEPVGYKVKQVVKLEPTVVAETDCIVRDIPLYTIARFMTIQGIRSLASFHNIKIPSRWLKENCMEALQSHVCHNCNPLFFILFPVGSTERKRVPRVGDWVDTDLSPILWDTQIEIPTDRYPPQPTTMVDIARVMAKYCDDLSPRVIEESGCCVCAQLTKRVDLIPFNPGAYDLAVLEEIACTRLERTSPHDPVTHIRGPVVDPTLSDICPGCHSALSRGHRPKEALANYLWVGAVPECLTGLTLGESALIARVRFNRCVVRVAKGHFKMMANVIAFEHPSKKIYHRLPMGTDELGEVLAVTFTGVEPPGDDDLKRTPVLVRRDKVRAALEWLKLNHKDYADLDIDYDVLDTYPLNDVPFGLLKQTHIADGGNTLAAAKSVFDNNEEEGTEDGPCPFSVSGLTSERHTTMTPSQRKVAALQYLKNGGNSLAIGHKATPESMWNNPSLYPQMFPWLFPYGYGGVGQDEHFGHTSRVAHVQWLLMYYDKRFQCNTTALMVMLNHQLIQQSSKGSFITMKRANFGRAADAIRKLDPNVLAEIAERLKGGGRFIPRNPEEQRCSTLMDQVDVVGNHVDGSLAKKKYQRGEIWSMINYMNAPAWFITISPADAKHPLCVHWASKDIEFKPRLRPSKERLKLISENPVACARFFDHLIRLFIKHICGWSDDGPQRGLFGKPAAYYATVEEQGRKTLHAHVLLWVAGQLPLHVVRERLMSNDSEFLRELTEYVESCMIGEFMTGTKDEVSARVPRTEESEDRGIHTILVDKSGVPEGYVDPTLTLPEAPPRDFCDDPEACRCPQCVALLSWWERFKLTVDDILIRSNVHTCYEKKVTKDTGVPGSTDSSKKTKVAKVHGTAKGCINKDGVCTARFPRDVFMKTTLDLETGHINIKKQESSINDVSPTVTVCNRCNTDARCLLSGTAVKAVVGYVTDYITKGFLKTHQIFAAMYESFSKNEAVLDISKEEKPGNGARQMLTKIVNSLSSKMEIGTPMAALYLLQNPDHYTSHSFIPFYWKNYMNYVQGEWQALMDIAEPSAEELDNSPEDVGILRTGLNNPDPSVLVSEASVLNELGMALDEEDEDVHTLKIEDQNNDLVVFDTSGRADELHPAAKEEEERKDDADADAAHEDPASAADVHSQTVQMGRVNGTFLAKTNTDDYRHRPLQHEDICVYDFVQCSIKHPIRSSRPPRQDLRWCRLHPDHPQYETHTLALDPSRRSKFVPHFIGPSLPRRDTGDREEYCCAMLTLFRPWRTAIDLKSSEVTWEECFNQHTFTERQKTLMANFNMRYECYDARDDYNAITKTAGQKNGGDEDGDDEEEGVFADNGENAEDDDEDLEMGIGRAAASLRRSNEAISQALRAAGWKAYGVLTSAKDRAQNLPRIAIDSALRSAAWNNIIKVEKLRAWRRKVGSFLTGVSSRADGEGDRLTRGEVRNDVYVVSAAYLSKDYKPAEEKWAHAMERVIKVFRLNEGQEKAFRIIANHSCSVCPDQLLMHLGGMGGTGKSTVIRALCRFFSERDEQYRFVLMGPTGTSAALIGGSTYHTFLGINSGRSTAGSPMAKVEEVRERLLGVGYILIDEHSMLDCRALNAISARCCECTDVFDLPFGGLNVILSGDFAQLPPVTGHSLYSRNVDMHQTARQKVWEQENTIGKHIWLQFTTVVVLTENMRQIDDSPEEVAFRRALENLRWRNCDSQDIALLRTRLAGSTPELSVDEDGFKNVSIITALNKDKDQYNHANCVRFAAEVGETLHDFYSFDKLSNAEPKRSDPTKARRVYSTAKTISKAAQVGLWNQPPNTSEQIPGKLSLCIGMPVIIRFNEATELCITRGQEARVVGWSAMKYPKWPGRKYLDVLYLELIKPPHDVKLPHLPKNVVPITRNSESIEARLPNDEYMRIARSQIPVLPNFSMTDYSSQGKTREWNVVDITECRSFQGVYTCLSRGTSLARTLILRNFEDSLLQGGLDGSLRQEYRELNYLTTITDLRYRGILPPEVIRPTRWETIRLYKLWKKTAGAKVADAPAFDDEDALPPPVEEITYEIETLAANGKRKLRELNEKAPAKKRRGLTQNEPILANASWASPPGPMWDSTDWSCAYDSVTFILHWLWVSNRVKWSRTLKTYSAPLESMITGFEGMPQRDPELEMTAVRDDWRATVRDTHPNMYPTGRRGTDLLGLVRDVLGFRLASARIQTFCEGCNVRTVETALGGARTVAAFCSVRNAISMQSFVDEAFCPLRRCSSCDSDVRVKHRKSELLAFEAAGAEGNLLLNIRLEVGDWGLYRLAGIIYYGEEHFISRVVSGNNKVYIHDGMEGGYSTYEGIVDTDFSPAVLSAARGKTASVAFYALADRLPLEMSSGSDSD</sequence>
<feature type="domain" description="DNA helicase Pif1-like DEAD-box helicase" evidence="3">
    <location>
        <begin position="1668"/>
        <end position="1880"/>
    </location>
</feature>
<dbReference type="Pfam" id="PF20209">
    <property type="entry name" value="DUF6570"/>
    <property type="match status" value="1"/>
</dbReference>
<keyword evidence="7" id="KW-1185">Reference proteome</keyword>
<feature type="compositionally biased region" description="Basic and acidic residues" evidence="2">
    <location>
        <begin position="1302"/>
        <end position="1330"/>
    </location>
</feature>
<dbReference type="Pfam" id="PF14214">
    <property type="entry name" value="Helitron_like_N"/>
    <property type="match status" value="1"/>
</dbReference>
<keyword evidence="1" id="KW-0067">ATP-binding</keyword>
<dbReference type="GO" id="GO:0006281">
    <property type="term" value="P:DNA repair"/>
    <property type="evidence" value="ECO:0007669"/>
    <property type="project" value="UniProtKB-KW"/>
</dbReference>
<keyword evidence="1" id="KW-0234">DNA repair</keyword>
<evidence type="ECO:0000256" key="2">
    <source>
        <dbReference type="SAM" id="MobiDB-lite"/>
    </source>
</evidence>
<feature type="domain" description="DUF6570" evidence="5">
    <location>
        <begin position="423"/>
        <end position="555"/>
    </location>
</feature>
<evidence type="ECO:0000259" key="4">
    <source>
        <dbReference type="Pfam" id="PF14214"/>
    </source>
</evidence>
<dbReference type="InterPro" id="IPR046700">
    <property type="entry name" value="DUF6570"/>
</dbReference>
<dbReference type="GO" id="GO:0006310">
    <property type="term" value="P:DNA recombination"/>
    <property type="evidence" value="ECO:0007669"/>
    <property type="project" value="UniProtKB-KW"/>
</dbReference>
<comment type="cofactor">
    <cofactor evidence="1">
        <name>Mg(2+)</name>
        <dbReference type="ChEBI" id="CHEBI:18420"/>
    </cofactor>
</comment>
<keyword evidence="1" id="KW-0227">DNA damage</keyword>
<dbReference type="Gene3D" id="3.40.50.300">
    <property type="entry name" value="P-loop containing nucleotide triphosphate hydrolases"/>
    <property type="match status" value="1"/>
</dbReference>
<dbReference type="InterPro" id="IPR010285">
    <property type="entry name" value="DNA_helicase_pif1-like_DEAD"/>
</dbReference>
<name>A0A8H5CFC5_9AGAR</name>
<dbReference type="GO" id="GO:0005524">
    <property type="term" value="F:ATP binding"/>
    <property type="evidence" value="ECO:0007669"/>
    <property type="project" value="UniProtKB-KW"/>
</dbReference>
<dbReference type="InterPro" id="IPR051055">
    <property type="entry name" value="PIF1_helicase"/>
</dbReference>
<accession>A0A8H5CFC5</accession>
<evidence type="ECO:0000259" key="5">
    <source>
        <dbReference type="Pfam" id="PF20209"/>
    </source>
</evidence>
<dbReference type="InterPro" id="IPR025476">
    <property type="entry name" value="Helitron_helicase-like"/>
</dbReference>
<feature type="compositionally biased region" description="Acidic residues" evidence="2">
    <location>
        <begin position="1511"/>
        <end position="1533"/>
    </location>
</feature>
<organism evidence="6 7">
    <name type="scientific">Ephemerocybe angulata</name>
    <dbReference type="NCBI Taxonomy" id="980116"/>
    <lineage>
        <taxon>Eukaryota</taxon>
        <taxon>Fungi</taxon>
        <taxon>Dikarya</taxon>
        <taxon>Basidiomycota</taxon>
        <taxon>Agaricomycotina</taxon>
        <taxon>Agaricomycetes</taxon>
        <taxon>Agaricomycetidae</taxon>
        <taxon>Agaricales</taxon>
        <taxon>Agaricineae</taxon>
        <taxon>Psathyrellaceae</taxon>
        <taxon>Ephemerocybe</taxon>
    </lineage>
</organism>
<evidence type="ECO:0000256" key="1">
    <source>
        <dbReference type="RuleBase" id="RU363044"/>
    </source>
</evidence>
<dbReference type="GO" id="GO:0016787">
    <property type="term" value="F:hydrolase activity"/>
    <property type="evidence" value="ECO:0007669"/>
    <property type="project" value="UniProtKB-KW"/>
</dbReference>
<comment type="caution">
    <text evidence="6">The sequence shown here is derived from an EMBL/GenBank/DDBJ whole genome shotgun (WGS) entry which is preliminary data.</text>
</comment>
<proteinExistence type="inferred from homology"/>
<dbReference type="EMBL" id="JAACJK010000003">
    <property type="protein sequence ID" value="KAF5340715.1"/>
    <property type="molecule type" value="Genomic_DNA"/>
</dbReference>
<gene>
    <name evidence="6" type="ORF">D9611_007439</name>
</gene>
<feature type="region of interest" description="Disordered" evidence="2">
    <location>
        <begin position="1302"/>
        <end position="1341"/>
    </location>
</feature>
<dbReference type="GO" id="GO:0043139">
    <property type="term" value="F:5'-3' DNA helicase activity"/>
    <property type="evidence" value="ECO:0007669"/>
    <property type="project" value="UniProtKB-EC"/>
</dbReference>
<keyword evidence="1" id="KW-0233">DNA recombination</keyword>
<evidence type="ECO:0000313" key="6">
    <source>
        <dbReference type="EMBL" id="KAF5340715.1"/>
    </source>
</evidence>
<dbReference type="EC" id="5.6.2.3" evidence="1"/>
<protein>
    <recommendedName>
        <fullName evidence="1">ATP-dependent DNA helicase</fullName>
        <ecNumber evidence="1">5.6.2.3</ecNumber>
    </recommendedName>
</protein>
<evidence type="ECO:0000313" key="7">
    <source>
        <dbReference type="Proteomes" id="UP000541558"/>
    </source>
</evidence>
<dbReference type="InterPro" id="IPR027417">
    <property type="entry name" value="P-loop_NTPase"/>
</dbReference>
<comment type="catalytic activity">
    <reaction evidence="1">
        <text>ATP + H2O = ADP + phosphate + H(+)</text>
        <dbReference type="Rhea" id="RHEA:13065"/>
        <dbReference type="ChEBI" id="CHEBI:15377"/>
        <dbReference type="ChEBI" id="CHEBI:15378"/>
        <dbReference type="ChEBI" id="CHEBI:30616"/>
        <dbReference type="ChEBI" id="CHEBI:43474"/>
        <dbReference type="ChEBI" id="CHEBI:456216"/>
        <dbReference type="EC" id="5.6.2.3"/>
    </reaction>
</comment>
<evidence type="ECO:0000259" key="3">
    <source>
        <dbReference type="Pfam" id="PF05970"/>
    </source>
</evidence>
<keyword evidence="1" id="KW-0347">Helicase</keyword>
<dbReference type="Proteomes" id="UP000541558">
    <property type="component" value="Unassembled WGS sequence"/>
</dbReference>
<feature type="domain" description="Helitron helicase-like" evidence="4">
    <location>
        <begin position="681"/>
        <end position="900"/>
    </location>
</feature>
<keyword evidence="1" id="KW-0378">Hydrolase</keyword>
<dbReference type="SUPFAM" id="SSF52540">
    <property type="entry name" value="P-loop containing nucleoside triphosphate hydrolases"/>
    <property type="match status" value="2"/>
</dbReference>
<dbReference type="OrthoDB" id="3247165at2759"/>
<reference evidence="6 7" key="1">
    <citation type="journal article" date="2020" name="ISME J.">
        <title>Uncovering the hidden diversity of litter-decomposition mechanisms in mushroom-forming fungi.</title>
        <authorList>
            <person name="Floudas D."/>
            <person name="Bentzer J."/>
            <person name="Ahren D."/>
            <person name="Johansson T."/>
            <person name="Persson P."/>
            <person name="Tunlid A."/>
        </authorList>
    </citation>
    <scope>NUCLEOTIDE SEQUENCE [LARGE SCALE GENOMIC DNA]</scope>
    <source>
        <strain evidence="6 7">CBS 175.51</strain>
    </source>
</reference>
<dbReference type="GO" id="GO:0000723">
    <property type="term" value="P:telomere maintenance"/>
    <property type="evidence" value="ECO:0007669"/>
    <property type="project" value="InterPro"/>
</dbReference>
<keyword evidence="1" id="KW-0547">Nucleotide-binding</keyword>
<dbReference type="Pfam" id="PF05970">
    <property type="entry name" value="PIF1"/>
    <property type="match status" value="1"/>
</dbReference>
<comment type="similarity">
    <text evidence="1">Belongs to the helicase family.</text>
</comment>
<dbReference type="PANTHER" id="PTHR47642">
    <property type="entry name" value="ATP-DEPENDENT DNA HELICASE"/>
    <property type="match status" value="1"/>
</dbReference>
<feature type="region of interest" description="Disordered" evidence="2">
    <location>
        <begin position="1502"/>
        <end position="1533"/>
    </location>
</feature>